<comment type="caution">
    <text evidence="2">The sequence shown here is derived from an EMBL/GenBank/DDBJ whole genome shotgun (WGS) entry which is preliminary data.</text>
</comment>
<dbReference type="GO" id="GO:0005524">
    <property type="term" value="F:ATP binding"/>
    <property type="evidence" value="ECO:0007669"/>
    <property type="project" value="InterPro"/>
</dbReference>
<dbReference type="EMBL" id="WEIK01000022">
    <property type="protein sequence ID" value="MVF51768.1"/>
    <property type="molecule type" value="Genomic_DNA"/>
</dbReference>
<evidence type="ECO:0000259" key="1">
    <source>
        <dbReference type="Pfam" id="PF00270"/>
    </source>
</evidence>
<evidence type="ECO:0000313" key="3">
    <source>
        <dbReference type="Proteomes" id="UP000440965"/>
    </source>
</evidence>
<feature type="domain" description="DEAD/DEAH-box helicase" evidence="1">
    <location>
        <begin position="9"/>
        <end position="115"/>
    </location>
</feature>
<dbReference type="InterPro" id="IPR011545">
    <property type="entry name" value="DEAD/DEAH_box_helicase_dom"/>
</dbReference>
<dbReference type="Pfam" id="PF00270">
    <property type="entry name" value="DEAD"/>
    <property type="match status" value="1"/>
</dbReference>
<dbReference type="SUPFAM" id="SSF52540">
    <property type="entry name" value="P-loop containing nucleoside triphosphate hydrolases"/>
    <property type="match status" value="1"/>
</dbReference>
<organism evidence="2 3">
    <name type="scientific">Pseudomonas monteilii</name>
    <dbReference type="NCBI Taxonomy" id="76759"/>
    <lineage>
        <taxon>Bacteria</taxon>
        <taxon>Pseudomonadati</taxon>
        <taxon>Pseudomonadota</taxon>
        <taxon>Gammaproteobacteria</taxon>
        <taxon>Pseudomonadales</taxon>
        <taxon>Pseudomonadaceae</taxon>
        <taxon>Pseudomonas</taxon>
    </lineage>
</organism>
<evidence type="ECO:0000313" key="2">
    <source>
        <dbReference type="EMBL" id="MVF51768.1"/>
    </source>
</evidence>
<accession>A0A7X3F5E1</accession>
<dbReference type="Gene3D" id="3.40.50.300">
    <property type="entry name" value="P-loop containing nucleotide triphosphate hydrolases"/>
    <property type="match status" value="1"/>
</dbReference>
<gene>
    <name evidence="2" type="ORF">F9Z43_21135</name>
</gene>
<sequence length="481" mass="53975">MRKLIYKAEGRPGSGKTETMLQALPMLMRKGSRIVIALPTIALIAEVEQRIDAIGLACKRIDSSTDTGANRIPVVNKLNAALKYEKHSILLCTQQSVQKVNPESLSGWMLIVDELPKVVSYIDYSFDENETNRLLFHLEEIDKRLLIQDGHEADLEKFVTSGSNGVRGGTSSTWSDAALNIFRLLMQRADVFIEAVDKSGNRLVYAVEEIDNWWSIFSAADEVHVLAANVVGEFELFAQIHGFQFEQSVFTPPEGAYECPITIYPMVKQGSKFSQTNMIERTEQGRNLDLVLRTALDNTGSTPLLSANKWGKLDNTLNVHYLSKDNRGLNQYSDATEAIALFGGNPSRADKLNLESLAGKYGRPYDSFENAFITTRLLEPSLQFVTRTAIRNPGNTKSIRLFVQDERVANYLVGSYLANAKVDWSFSECLPTKEDRRKIDPDRRQVVLGLLAQGMSENRINRETGISRTTIRKWKDQQLAA</sequence>
<dbReference type="Proteomes" id="UP000440965">
    <property type="component" value="Unassembled WGS sequence"/>
</dbReference>
<dbReference type="GO" id="GO:0003676">
    <property type="term" value="F:nucleic acid binding"/>
    <property type="evidence" value="ECO:0007669"/>
    <property type="project" value="InterPro"/>
</dbReference>
<proteinExistence type="predicted"/>
<reference evidence="2 3" key="1">
    <citation type="submission" date="2019-10" db="EMBL/GenBank/DDBJ databases">
        <title>XDR Pseudomonas monteilii producing IMP-16 from LCR.</title>
        <authorList>
            <person name="Ballaben A."/>
            <person name="Doi Y."/>
        </authorList>
    </citation>
    <scope>NUCLEOTIDE SEQUENCE [LARGE SCALE GENOMIC DNA]</scope>
    <source>
        <strain evidence="2 3">597/14</strain>
    </source>
</reference>
<protein>
    <recommendedName>
        <fullName evidence="1">DEAD/DEAH-box helicase domain-containing protein</fullName>
    </recommendedName>
</protein>
<dbReference type="RefSeq" id="WP_156867838.1">
    <property type="nucleotide sequence ID" value="NZ_WEIK01000022.1"/>
</dbReference>
<dbReference type="InterPro" id="IPR027417">
    <property type="entry name" value="P-loop_NTPase"/>
</dbReference>
<dbReference type="AlphaFoldDB" id="A0A7X3F5E1"/>
<name>A0A7X3F5E1_9PSED</name>